<dbReference type="Pfam" id="PF01208">
    <property type="entry name" value="URO-D"/>
    <property type="match status" value="1"/>
</dbReference>
<feature type="domain" description="Uroporphyrinogen decarboxylase (URO-D)" evidence="1">
    <location>
        <begin position="5"/>
        <end position="91"/>
    </location>
</feature>
<dbReference type="PANTHER" id="PTHR47099:SF1">
    <property type="entry name" value="METHYLCOBAMIDE:COM METHYLTRANSFERASE MTBA"/>
    <property type="match status" value="1"/>
</dbReference>
<reference evidence="2" key="1">
    <citation type="journal article" date="2014" name="Front. Microbiol.">
        <title>High frequency of phylogenetically diverse reductive dehalogenase-homologous genes in deep subseafloor sedimentary metagenomes.</title>
        <authorList>
            <person name="Kawai M."/>
            <person name="Futagami T."/>
            <person name="Toyoda A."/>
            <person name="Takaki Y."/>
            <person name="Nishi S."/>
            <person name="Hori S."/>
            <person name="Arai W."/>
            <person name="Tsubouchi T."/>
            <person name="Morono Y."/>
            <person name="Uchiyama I."/>
            <person name="Ito T."/>
            <person name="Fujiyama A."/>
            <person name="Inagaki F."/>
            <person name="Takami H."/>
        </authorList>
    </citation>
    <scope>NUCLEOTIDE SEQUENCE</scope>
    <source>
        <strain evidence="2">Expedition CK06-06</strain>
    </source>
</reference>
<dbReference type="GO" id="GO:0006779">
    <property type="term" value="P:porphyrin-containing compound biosynthetic process"/>
    <property type="evidence" value="ECO:0007669"/>
    <property type="project" value="InterPro"/>
</dbReference>
<dbReference type="InterPro" id="IPR038071">
    <property type="entry name" value="UROD/MetE-like_sf"/>
</dbReference>
<dbReference type="InterPro" id="IPR000257">
    <property type="entry name" value="Uroporphyrinogen_deCOase"/>
</dbReference>
<evidence type="ECO:0000313" key="2">
    <source>
        <dbReference type="EMBL" id="GAG93262.1"/>
    </source>
</evidence>
<gene>
    <name evidence="2" type="ORF">S01H4_50666</name>
</gene>
<dbReference type="EMBL" id="BART01028786">
    <property type="protein sequence ID" value="GAG93262.1"/>
    <property type="molecule type" value="Genomic_DNA"/>
</dbReference>
<proteinExistence type="predicted"/>
<organism evidence="2">
    <name type="scientific">marine sediment metagenome</name>
    <dbReference type="NCBI Taxonomy" id="412755"/>
    <lineage>
        <taxon>unclassified sequences</taxon>
        <taxon>metagenomes</taxon>
        <taxon>ecological metagenomes</taxon>
    </lineage>
</organism>
<dbReference type="SUPFAM" id="SSF51726">
    <property type="entry name" value="UROD/MetE-like"/>
    <property type="match status" value="1"/>
</dbReference>
<comment type="caution">
    <text evidence="2">The sequence shown here is derived from an EMBL/GenBank/DDBJ whole genome shotgun (WGS) entry which is preliminary data.</text>
</comment>
<protein>
    <recommendedName>
        <fullName evidence="1">Uroporphyrinogen decarboxylase (URO-D) domain-containing protein</fullName>
    </recommendedName>
</protein>
<accession>X1CJP3</accession>
<name>X1CJP3_9ZZZZ</name>
<dbReference type="Gene3D" id="3.20.20.210">
    <property type="match status" value="1"/>
</dbReference>
<evidence type="ECO:0000259" key="1">
    <source>
        <dbReference type="Pfam" id="PF01208"/>
    </source>
</evidence>
<dbReference type="InterPro" id="IPR052024">
    <property type="entry name" value="Methanogen_methyltrans"/>
</dbReference>
<feature type="non-terminal residue" evidence="2">
    <location>
        <position position="96"/>
    </location>
</feature>
<dbReference type="PANTHER" id="PTHR47099">
    <property type="entry name" value="METHYLCOBAMIDE:COM METHYLTRANSFERASE MTBA"/>
    <property type="match status" value="1"/>
</dbReference>
<dbReference type="GO" id="GO:0004853">
    <property type="term" value="F:uroporphyrinogen decarboxylase activity"/>
    <property type="evidence" value="ECO:0007669"/>
    <property type="project" value="InterPro"/>
</dbReference>
<dbReference type="AlphaFoldDB" id="X1CJP3"/>
<sequence>MSELTPKERVMRLFNRDPIDTMPCFSGMGMVAIQAIKEMGIRFAEVHTSAENLARSAMLTAEMFGFDTVVIPYDMCTVPEALGRGVSLYDGSEDIL</sequence>